<dbReference type="InterPro" id="IPR000304">
    <property type="entry name" value="Pyrroline-COOH_reductase"/>
</dbReference>
<accession>A0A5C8HSD0</accession>
<dbReference type="InterPro" id="IPR008927">
    <property type="entry name" value="6-PGluconate_DH-like_C_sf"/>
</dbReference>
<keyword evidence="2 5" id="KW-0521">NADP</keyword>
<comment type="pathway">
    <text evidence="5 8">Amino-acid biosynthesis; L-proline biosynthesis; L-proline from L-glutamate 5-semialdehyde: step 1/1.</text>
</comment>
<dbReference type="InterPro" id="IPR028939">
    <property type="entry name" value="P5C_Rdtase_cat_N"/>
</dbReference>
<evidence type="ECO:0000313" key="11">
    <source>
        <dbReference type="EMBL" id="TXK06397.1"/>
    </source>
</evidence>
<dbReference type="Gene3D" id="1.10.3730.10">
    <property type="entry name" value="ProC C-terminal domain-like"/>
    <property type="match status" value="1"/>
</dbReference>
<comment type="function">
    <text evidence="4 5">Catalyzes the reduction of 1-pyrroline-5-carboxylate (PCA) to L-proline.</text>
</comment>
<dbReference type="GO" id="GO:0004735">
    <property type="term" value="F:pyrroline-5-carboxylate reductase activity"/>
    <property type="evidence" value="ECO:0007669"/>
    <property type="project" value="UniProtKB-UniRule"/>
</dbReference>
<dbReference type="FunFam" id="1.10.3730.10:FF:000001">
    <property type="entry name" value="Pyrroline-5-carboxylate reductase"/>
    <property type="match status" value="1"/>
</dbReference>
<dbReference type="NCBIfam" id="TIGR00112">
    <property type="entry name" value="proC"/>
    <property type="match status" value="1"/>
</dbReference>
<evidence type="ECO:0000256" key="1">
    <source>
        <dbReference type="ARBA" id="ARBA00005525"/>
    </source>
</evidence>
<dbReference type="EMBL" id="VRSW01000001">
    <property type="protein sequence ID" value="TXK06397.1"/>
    <property type="molecule type" value="Genomic_DNA"/>
</dbReference>
<evidence type="ECO:0000256" key="5">
    <source>
        <dbReference type="HAMAP-Rule" id="MF_01925"/>
    </source>
</evidence>
<evidence type="ECO:0000259" key="9">
    <source>
        <dbReference type="Pfam" id="PF03807"/>
    </source>
</evidence>
<dbReference type="RefSeq" id="WP_147825201.1">
    <property type="nucleotide sequence ID" value="NZ_BAAARG010000001.1"/>
</dbReference>
<evidence type="ECO:0000259" key="10">
    <source>
        <dbReference type="Pfam" id="PF14748"/>
    </source>
</evidence>
<dbReference type="PANTHER" id="PTHR11645">
    <property type="entry name" value="PYRROLINE-5-CARBOXYLATE REDUCTASE"/>
    <property type="match status" value="1"/>
</dbReference>
<keyword evidence="3 5" id="KW-0560">Oxidoreductase</keyword>
<dbReference type="SUPFAM" id="SSF51735">
    <property type="entry name" value="NAD(P)-binding Rossmann-fold domains"/>
    <property type="match status" value="1"/>
</dbReference>
<dbReference type="InterPro" id="IPR036291">
    <property type="entry name" value="NAD(P)-bd_dom_sf"/>
</dbReference>
<gene>
    <name evidence="5 11" type="primary">proC</name>
    <name evidence="11" type="ORF">FVP60_05425</name>
</gene>
<dbReference type="Pfam" id="PF03807">
    <property type="entry name" value="F420_oxidored"/>
    <property type="match status" value="1"/>
</dbReference>
<sequence length="276" mass="27946">MTAPAIAILGAGSMGGAILRGVVASGLPTRSLIVTNRTAEKAAELADLAGVTSVALADSPRANYDAVADADIVLIGVKPAMVADLLRDISTSLKPGAIVVSLAAGTTLATIAGALGEGAKAIRAMPNTPAIVRKAVTGLAANEHCTPEDIAAVRAVFEAVGTVITTDEDGIDRLSTISGSGPAYVYFLIEQLTQAALHQGFTLADSRIMAEQTFIGAAALLDATGHDPADLRRRVTSPKGTTEQAIFVMQDAGLDSMFIAATNAALARAKELAAGA</sequence>
<protein>
    <recommendedName>
        <fullName evidence="5 6">Pyrroline-5-carboxylate reductase</fullName>
        <shortName evidence="5">P5C reductase</shortName>
        <shortName evidence="5">P5CR</shortName>
        <ecNumber evidence="5 6">1.5.1.2</ecNumber>
    </recommendedName>
    <alternativeName>
        <fullName evidence="5">PCA reductase</fullName>
    </alternativeName>
</protein>
<dbReference type="InterPro" id="IPR029036">
    <property type="entry name" value="P5CR_dimer"/>
</dbReference>
<evidence type="ECO:0000256" key="6">
    <source>
        <dbReference type="NCBIfam" id="TIGR00112"/>
    </source>
</evidence>
<feature type="binding site" evidence="7">
    <location>
        <begin position="9"/>
        <end position="14"/>
    </location>
    <ligand>
        <name>NADP(+)</name>
        <dbReference type="ChEBI" id="CHEBI:58349"/>
    </ligand>
</feature>
<dbReference type="PANTHER" id="PTHR11645:SF0">
    <property type="entry name" value="PYRROLINE-5-CARBOXYLATE REDUCTASE 3"/>
    <property type="match status" value="1"/>
</dbReference>
<dbReference type="UniPathway" id="UPA00098">
    <property type="reaction ID" value="UER00361"/>
</dbReference>
<evidence type="ECO:0000256" key="7">
    <source>
        <dbReference type="PIRSR" id="PIRSR000193-1"/>
    </source>
</evidence>
<keyword evidence="5 8" id="KW-0641">Proline biosynthesis</keyword>
<comment type="catalytic activity">
    <reaction evidence="5 8">
        <text>L-proline + NADP(+) = (S)-1-pyrroline-5-carboxylate + NADPH + 2 H(+)</text>
        <dbReference type="Rhea" id="RHEA:14109"/>
        <dbReference type="ChEBI" id="CHEBI:15378"/>
        <dbReference type="ChEBI" id="CHEBI:17388"/>
        <dbReference type="ChEBI" id="CHEBI:57783"/>
        <dbReference type="ChEBI" id="CHEBI:58349"/>
        <dbReference type="ChEBI" id="CHEBI:60039"/>
        <dbReference type="EC" id="1.5.1.2"/>
    </reaction>
</comment>
<comment type="subcellular location">
    <subcellularLocation>
        <location evidence="5">Cytoplasm</location>
    </subcellularLocation>
</comment>
<comment type="similarity">
    <text evidence="1 5 8">Belongs to the pyrroline-5-carboxylate reductase family.</text>
</comment>
<dbReference type="InterPro" id="IPR053790">
    <property type="entry name" value="P5CR-like_CS"/>
</dbReference>
<comment type="catalytic activity">
    <reaction evidence="5">
        <text>L-proline + NAD(+) = (S)-1-pyrroline-5-carboxylate + NADH + 2 H(+)</text>
        <dbReference type="Rhea" id="RHEA:14105"/>
        <dbReference type="ChEBI" id="CHEBI:15378"/>
        <dbReference type="ChEBI" id="CHEBI:17388"/>
        <dbReference type="ChEBI" id="CHEBI:57540"/>
        <dbReference type="ChEBI" id="CHEBI:57945"/>
        <dbReference type="ChEBI" id="CHEBI:60039"/>
        <dbReference type="EC" id="1.5.1.2"/>
    </reaction>
</comment>
<dbReference type="OrthoDB" id="9805754at2"/>
<dbReference type="Proteomes" id="UP000321196">
    <property type="component" value="Unassembled WGS sequence"/>
</dbReference>
<evidence type="ECO:0000313" key="12">
    <source>
        <dbReference type="Proteomes" id="UP000321196"/>
    </source>
</evidence>
<feature type="domain" description="Pyrroline-5-carboxylate reductase dimerisation" evidence="10">
    <location>
        <begin position="168"/>
        <end position="272"/>
    </location>
</feature>
<dbReference type="GO" id="GO:0055129">
    <property type="term" value="P:L-proline biosynthetic process"/>
    <property type="evidence" value="ECO:0007669"/>
    <property type="project" value="UniProtKB-UniRule"/>
</dbReference>
<name>A0A5C8HSD0_9MICO</name>
<evidence type="ECO:0000256" key="3">
    <source>
        <dbReference type="ARBA" id="ARBA00023002"/>
    </source>
</evidence>
<evidence type="ECO:0000256" key="2">
    <source>
        <dbReference type="ARBA" id="ARBA00022857"/>
    </source>
</evidence>
<feature type="binding site" evidence="7">
    <location>
        <position position="63"/>
    </location>
    <ligand>
        <name>NADPH</name>
        <dbReference type="ChEBI" id="CHEBI:57783"/>
    </ligand>
</feature>
<dbReference type="Gene3D" id="3.40.50.720">
    <property type="entry name" value="NAD(P)-binding Rossmann-like Domain"/>
    <property type="match status" value="1"/>
</dbReference>
<dbReference type="SUPFAM" id="SSF48179">
    <property type="entry name" value="6-phosphogluconate dehydrogenase C-terminal domain-like"/>
    <property type="match status" value="1"/>
</dbReference>
<keyword evidence="5" id="KW-0963">Cytoplasm</keyword>
<dbReference type="PIRSF" id="PIRSF000193">
    <property type="entry name" value="Pyrrol-5-carb_rd"/>
    <property type="match status" value="1"/>
</dbReference>
<dbReference type="GO" id="GO:0005737">
    <property type="term" value="C:cytoplasm"/>
    <property type="evidence" value="ECO:0007669"/>
    <property type="project" value="UniProtKB-SubCell"/>
</dbReference>
<evidence type="ECO:0000256" key="4">
    <source>
        <dbReference type="ARBA" id="ARBA00058118"/>
    </source>
</evidence>
<keyword evidence="12" id="KW-1185">Reference proteome</keyword>
<dbReference type="EC" id="1.5.1.2" evidence="5 6"/>
<feature type="domain" description="Pyrroline-5-carboxylate reductase catalytic N-terminal" evidence="9">
    <location>
        <begin position="6"/>
        <end position="105"/>
    </location>
</feature>
<keyword evidence="5 8" id="KW-0028">Amino-acid biosynthesis</keyword>
<proteinExistence type="inferred from homology"/>
<dbReference type="HAMAP" id="MF_01925">
    <property type="entry name" value="P5C_reductase"/>
    <property type="match status" value="1"/>
</dbReference>
<organism evidence="11 12">
    <name type="scientific">Microbacterium mitrae</name>
    <dbReference type="NCBI Taxonomy" id="664640"/>
    <lineage>
        <taxon>Bacteria</taxon>
        <taxon>Bacillati</taxon>
        <taxon>Actinomycetota</taxon>
        <taxon>Actinomycetes</taxon>
        <taxon>Micrococcales</taxon>
        <taxon>Microbacteriaceae</taxon>
        <taxon>Microbacterium</taxon>
    </lineage>
</organism>
<dbReference type="AlphaFoldDB" id="A0A5C8HSD0"/>
<reference evidence="11 12" key="1">
    <citation type="submission" date="2019-08" db="EMBL/GenBank/DDBJ databases">
        <authorList>
            <person name="Dong K."/>
        </authorList>
    </citation>
    <scope>NUCLEOTIDE SEQUENCE [LARGE SCALE GENOMIC DNA]</scope>
    <source>
        <strain evidence="11 12">M4-8</strain>
    </source>
</reference>
<evidence type="ECO:0000256" key="8">
    <source>
        <dbReference type="RuleBase" id="RU003903"/>
    </source>
</evidence>
<comment type="caution">
    <text evidence="11">The sequence shown here is derived from an EMBL/GenBank/DDBJ whole genome shotgun (WGS) entry which is preliminary data.</text>
</comment>
<dbReference type="PROSITE" id="PS00521">
    <property type="entry name" value="P5CR"/>
    <property type="match status" value="1"/>
</dbReference>
<dbReference type="Pfam" id="PF14748">
    <property type="entry name" value="P5CR_dimer"/>
    <property type="match status" value="1"/>
</dbReference>